<dbReference type="PANTHER" id="PTHR11638">
    <property type="entry name" value="ATP-DEPENDENT CLP PROTEASE"/>
    <property type="match status" value="1"/>
</dbReference>
<protein>
    <submittedName>
        <fullName evidence="6">101 kDa heat shock protein</fullName>
    </submittedName>
</protein>
<keyword evidence="8" id="KW-1185">Reference proteome</keyword>
<evidence type="ECO:0000259" key="5">
    <source>
        <dbReference type="SMART" id="SM01086"/>
    </source>
</evidence>
<dbReference type="GO" id="GO:0016887">
    <property type="term" value="F:ATP hydrolysis activity"/>
    <property type="evidence" value="ECO:0000318"/>
    <property type="project" value="GO_Central"/>
</dbReference>
<dbReference type="InterPro" id="IPR003593">
    <property type="entry name" value="AAA+_ATPase"/>
</dbReference>
<dbReference type="Gene3D" id="1.10.8.60">
    <property type="match status" value="1"/>
</dbReference>
<dbReference type="InterPro" id="IPR050130">
    <property type="entry name" value="ClpA_ClpB"/>
</dbReference>
<dbReference type="SUPFAM" id="SSF52540">
    <property type="entry name" value="P-loop containing nucleoside triphosphate hydrolases"/>
    <property type="match status" value="2"/>
</dbReference>
<dbReference type="eggNOG" id="KOG1051">
    <property type="taxonomic scope" value="Eukaryota"/>
</dbReference>
<dbReference type="InterPro" id="IPR019489">
    <property type="entry name" value="Clp_ATPase_C"/>
</dbReference>
<dbReference type="SMART" id="SM01086">
    <property type="entry name" value="ClpB_D2-small"/>
    <property type="match status" value="2"/>
</dbReference>
<keyword evidence="1" id="KW-0547">Nucleotide-binding</keyword>
<dbReference type="HOGENOM" id="CLU_458838_0_0_1"/>
<dbReference type="AlphaFoldDB" id="G7IPG6"/>
<gene>
    <name evidence="6" type="ordered locus">MTR_2g006950</name>
</gene>
<feature type="domain" description="Clp ATPase C-terminal" evidence="5">
    <location>
        <begin position="295"/>
        <end position="389"/>
    </location>
</feature>
<sequence length="595" mass="67086">MKYRKEKARIDEIQRLKLKSEELILSLQEAERRHDIERAASLRYGAIDDVEDAIQLLGDSTDESLMLTETAVLDLLTGIPVTQIGENEKERFLGIGDRLHNRVVGQDQAVNDVANAVLRWRAGSGRPQHPIGSFLFLGPTGVGKTELAKALAEQLFDDENQLVRMNMSEYMEQHYVSRLIDAAPGFVAQLTEVVRRRPNIVLLFEEVEKAHISVINKLLYILEDGSLTDGQGRTVDFTNTVVIMTSNLGADHLQSGLSGKCTMQVAHDRVMQEVTDHFWLELLGQLTKVVVFNPLSHQQLRKVARLQIKDVANRFCRKGTTLVEVTDGAVDYILAESYDPVYGARPIRRWLEKKVVTVLSIYLVYRVENNGGHVINAETSVRRRPHSVILLEQVEKAHISVLNTLLEVLNYGRNTVIIMTSNLGSEHLLSGLSGKCTMEVARDKVMQEVRNHFRPELLNRLDEVVVFDPLSHKQLRKVARMQMKDVANRLAEKGIALAVTDATLDFILDVYGARSIRRWLEKKVVTELSRMLIREEIDENTTVYIDADPNGSGLVHRAENSEEIVNAEIGVKSDILIQITNGPKSDDTRPAKKMK</sequence>
<accession>G7IPG6</accession>
<evidence type="ECO:0000313" key="7">
    <source>
        <dbReference type="EnsemblPlants" id="AES63276"/>
    </source>
</evidence>
<dbReference type="SMART" id="SM00382">
    <property type="entry name" value="AAA"/>
    <property type="match status" value="1"/>
</dbReference>
<keyword evidence="2" id="KW-0067">ATP-binding</keyword>
<organism evidence="6 8">
    <name type="scientific">Medicago truncatula</name>
    <name type="common">Barrel medic</name>
    <name type="synonym">Medicago tribuloides</name>
    <dbReference type="NCBI Taxonomy" id="3880"/>
    <lineage>
        <taxon>Eukaryota</taxon>
        <taxon>Viridiplantae</taxon>
        <taxon>Streptophyta</taxon>
        <taxon>Embryophyta</taxon>
        <taxon>Tracheophyta</taxon>
        <taxon>Spermatophyta</taxon>
        <taxon>Magnoliopsida</taxon>
        <taxon>eudicotyledons</taxon>
        <taxon>Gunneridae</taxon>
        <taxon>Pentapetalae</taxon>
        <taxon>rosids</taxon>
        <taxon>fabids</taxon>
        <taxon>Fabales</taxon>
        <taxon>Fabaceae</taxon>
        <taxon>Papilionoideae</taxon>
        <taxon>50 kb inversion clade</taxon>
        <taxon>NPAAA clade</taxon>
        <taxon>Hologalegina</taxon>
        <taxon>IRL clade</taxon>
        <taxon>Trifolieae</taxon>
        <taxon>Medicago</taxon>
    </lineage>
</organism>
<dbReference type="CDD" id="cd19499">
    <property type="entry name" value="RecA-like_ClpB_Hsp104-like"/>
    <property type="match status" value="1"/>
</dbReference>
<dbReference type="FunFam" id="3.40.50.300:FF:000025">
    <property type="entry name" value="ATP-dependent Clp protease subunit"/>
    <property type="match status" value="1"/>
</dbReference>
<dbReference type="InterPro" id="IPR003959">
    <property type="entry name" value="ATPase_AAA_core"/>
</dbReference>
<dbReference type="GO" id="GO:0005524">
    <property type="term" value="F:ATP binding"/>
    <property type="evidence" value="ECO:0007669"/>
    <property type="project" value="UniProtKB-KW"/>
</dbReference>
<dbReference type="PANTHER" id="PTHR11638:SF18">
    <property type="entry name" value="HEAT SHOCK PROTEIN 104"/>
    <property type="match status" value="1"/>
</dbReference>
<feature type="domain" description="Clp ATPase C-terminal" evidence="5">
    <location>
        <begin position="470"/>
        <end position="555"/>
    </location>
</feature>
<dbReference type="GO" id="GO:0034605">
    <property type="term" value="P:cellular response to heat"/>
    <property type="evidence" value="ECO:0000318"/>
    <property type="project" value="GO_Central"/>
</dbReference>
<evidence type="ECO:0000313" key="8">
    <source>
        <dbReference type="Proteomes" id="UP000002051"/>
    </source>
</evidence>
<reference evidence="6 8" key="1">
    <citation type="journal article" date="2011" name="Nature">
        <title>The Medicago genome provides insight into the evolution of rhizobial symbioses.</title>
        <authorList>
            <person name="Young N.D."/>
            <person name="Debelle F."/>
            <person name="Oldroyd G.E."/>
            <person name="Geurts R."/>
            <person name="Cannon S.B."/>
            <person name="Udvardi M.K."/>
            <person name="Benedito V.A."/>
            <person name="Mayer K.F."/>
            <person name="Gouzy J."/>
            <person name="Schoof H."/>
            <person name="Van de Peer Y."/>
            <person name="Proost S."/>
            <person name="Cook D.R."/>
            <person name="Meyers B.C."/>
            <person name="Spannagl M."/>
            <person name="Cheung F."/>
            <person name="De Mita S."/>
            <person name="Krishnakumar V."/>
            <person name="Gundlach H."/>
            <person name="Zhou S."/>
            <person name="Mudge J."/>
            <person name="Bharti A.K."/>
            <person name="Murray J.D."/>
            <person name="Naoumkina M.A."/>
            <person name="Rosen B."/>
            <person name="Silverstein K.A."/>
            <person name="Tang H."/>
            <person name="Rombauts S."/>
            <person name="Zhao P.X."/>
            <person name="Zhou P."/>
            <person name="Barbe V."/>
            <person name="Bardou P."/>
            <person name="Bechner M."/>
            <person name="Bellec A."/>
            <person name="Berger A."/>
            <person name="Berges H."/>
            <person name="Bidwell S."/>
            <person name="Bisseling T."/>
            <person name="Choisne N."/>
            <person name="Couloux A."/>
            <person name="Denny R."/>
            <person name="Deshpande S."/>
            <person name="Dai X."/>
            <person name="Doyle J.J."/>
            <person name="Dudez A.M."/>
            <person name="Farmer A.D."/>
            <person name="Fouteau S."/>
            <person name="Franken C."/>
            <person name="Gibelin C."/>
            <person name="Gish J."/>
            <person name="Goldstein S."/>
            <person name="Gonzalez A.J."/>
            <person name="Green P.J."/>
            <person name="Hallab A."/>
            <person name="Hartog M."/>
            <person name="Hua A."/>
            <person name="Humphray S.J."/>
            <person name="Jeong D.H."/>
            <person name="Jing Y."/>
            <person name="Jocker A."/>
            <person name="Kenton S.M."/>
            <person name="Kim D.J."/>
            <person name="Klee K."/>
            <person name="Lai H."/>
            <person name="Lang C."/>
            <person name="Lin S."/>
            <person name="Macmil S.L."/>
            <person name="Magdelenat G."/>
            <person name="Matthews L."/>
            <person name="McCorrison J."/>
            <person name="Monaghan E.L."/>
            <person name="Mun J.H."/>
            <person name="Najar F.Z."/>
            <person name="Nicholson C."/>
            <person name="Noirot C."/>
            <person name="O'Bleness M."/>
            <person name="Paule C.R."/>
            <person name="Poulain J."/>
            <person name="Prion F."/>
            <person name="Qin B."/>
            <person name="Qu C."/>
            <person name="Retzel E.F."/>
            <person name="Riddle C."/>
            <person name="Sallet E."/>
            <person name="Samain S."/>
            <person name="Samson N."/>
            <person name="Sanders I."/>
            <person name="Saurat O."/>
            <person name="Scarpelli C."/>
            <person name="Schiex T."/>
            <person name="Segurens B."/>
            <person name="Severin A.J."/>
            <person name="Sherrier D.J."/>
            <person name="Shi R."/>
            <person name="Sims S."/>
            <person name="Singer S.R."/>
            <person name="Sinharoy S."/>
            <person name="Sterck L."/>
            <person name="Viollet A."/>
            <person name="Wang B.B."/>
            <person name="Wang K."/>
            <person name="Wang M."/>
            <person name="Wang X."/>
            <person name="Warfsmann J."/>
            <person name="Weissenbach J."/>
            <person name="White D.D."/>
            <person name="White J.D."/>
            <person name="Wiley G.B."/>
            <person name="Wincker P."/>
            <person name="Xing Y."/>
            <person name="Yang L."/>
            <person name="Yao Z."/>
            <person name="Ying F."/>
            <person name="Zhai J."/>
            <person name="Zhou L."/>
            <person name="Zuber A."/>
            <person name="Denarie J."/>
            <person name="Dixon R.A."/>
            <person name="May G.D."/>
            <person name="Schwartz D.C."/>
            <person name="Rogers J."/>
            <person name="Quetier F."/>
            <person name="Town C.D."/>
            <person name="Roe B.A."/>
        </authorList>
    </citation>
    <scope>NUCLEOTIDE SEQUENCE [LARGE SCALE GENOMIC DNA]</scope>
    <source>
        <strain evidence="6">A17</strain>
        <strain evidence="7 8">cv. Jemalong A17</strain>
    </source>
</reference>
<dbReference type="EMBL" id="CM001218">
    <property type="protein sequence ID" value="AES63276.2"/>
    <property type="molecule type" value="Genomic_DNA"/>
</dbReference>
<keyword evidence="6" id="KW-0346">Stress response</keyword>
<dbReference type="PaxDb" id="3880-AES63276"/>
<dbReference type="Pfam" id="PF10431">
    <property type="entry name" value="ClpB_D2-small"/>
    <property type="match status" value="2"/>
</dbReference>
<reference evidence="7" key="3">
    <citation type="submission" date="2015-04" db="UniProtKB">
        <authorList>
            <consortium name="EnsemblPlants"/>
        </authorList>
    </citation>
    <scope>IDENTIFICATION</scope>
    <source>
        <strain evidence="7">cv. Jemalong A17</strain>
    </source>
</reference>
<dbReference type="Proteomes" id="UP000002051">
    <property type="component" value="Chromosome 2"/>
</dbReference>
<dbReference type="Gene3D" id="3.40.50.300">
    <property type="entry name" value="P-loop containing nucleotide triphosphate hydrolases"/>
    <property type="match status" value="2"/>
</dbReference>
<evidence type="ECO:0000313" key="6">
    <source>
        <dbReference type="EMBL" id="AES63276.2"/>
    </source>
</evidence>
<evidence type="ECO:0000256" key="2">
    <source>
        <dbReference type="ARBA" id="ARBA00022840"/>
    </source>
</evidence>
<dbReference type="STRING" id="3880.G7IPG6"/>
<dbReference type="InterPro" id="IPR027417">
    <property type="entry name" value="P-loop_NTPase"/>
</dbReference>
<reference evidence="6 8" key="2">
    <citation type="journal article" date="2014" name="BMC Genomics">
        <title>An improved genome release (version Mt4.0) for the model legume Medicago truncatula.</title>
        <authorList>
            <person name="Tang H."/>
            <person name="Krishnakumar V."/>
            <person name="Bidwell S."/>
            <person name="Rosen B."/>
            <person name="Chan A."/>
            <person name="Zhou S."/>
            <person name="Gentzbittel L."/>
            <person name="Childs K.L."/>
            <person name="Yandell M."/>
            <person name="Gundlach H."/>
            <person name="Mayer K.F."/>
            <person name="Schwartz D.C."/>
            <person name="Town C.D."/>
        </authorList>
    </citation>
    <scope>GENOME REANNOTATION</scope>
    <source>
        <strain evidence="7 8">cv. Jemalong A17</strain>
    </source>
</reference>
<dbReference type="InterPro" id="IPR001270">
    <property type="entry name" value="ClpA/B"/>
</dbReference>
<evidence type="ECO:0000256" key="3">
    <source>
        <dbReference type="ARBA" id="ARBA00023186"/>
    </source>
</evidence>
<dbReference type="Gene3D" id="6.10.140.130">
    <property type="match status" value="1"/>
</dbReference>
<evidence type="ECO:0000259" key="4">
    <source>
        <dbReference type="SMART" id="SM00382"/>
    </source>
</evidence>
<dbReference type="PRINTS" id="PR00300">
    <property type="entry name" value="CLPPROTEASEA"/>
</dbReference>
<feature type="domain" description="AAA+ ATPase" evidence="4">
    <location>
        <begin position="130"/>
        <end position="267"/>
    </location>
</feature>
<dbReference type="EnsemblPlants" id="AES63276">
    <property type="protein sequence ID" value="AES63276"/>
    <property type="gene ID" value="MTR_2g006950"/>
</dbReference>
<name>G7IPG6_MEDTR</name>
<keyword evidence="3" id="KW-0143">Chaperone</keyword>
<proteinExistence type="predicted"/>
<dbReference type="Pfam" id="PF07724">
    <property type="entry name" value="AAA_2"/>
    <property type="match status" value="2"/>
</dbReference>
<evidence type="ECO:0000256" key="1">
    <source>
        <dbReference type="ARBA" id="ARBA00022741"/>
    </source>
</evidence>
<dbReference type="GO" id="GO:0005737">
    <property type="term" value="C:cytoplasm"/>
    <property type="evidence" value="ECO:0000318"/>
    <property type="project" value="GO_Central"/>
</dbReference>
<accession>A0A0C3UVY7</accession>